<dbReference type="Proteomes" id="UP000005446">
    <property type="component" value="Unassembled WGS sequence"/>
</dbReference>
<gene>
    <name evidence="1" type="ORF">M7I_0656</name>
</gene>
<proteinExistence type="predicted"/>
<comment type="caution">
    <text evidence="1">The sequence shown here is derived from an EMBL/GenBank/DDBJ whole genome shotgun (WGS) entry which is preliminary data.</text>
</comment>
<dbReference type="OrthoDB" id="10273481at2759"/>
<keyword evidence="2" id="KW-1185">Reference proteome</keyword>
<evidence type="ECO:0000313" key="1">
    <source>
        <dbReference type="EMBL" id="EHL03433.1"/>
    </source>
</evidence>
<dbReference type="InParanoid" id="H0EDK7"/>
<evidence type="ECO:0000313" key="2">
    <source>
        <dbReference type="Proteomes" id="UP000005446"/>
    </source>
</evidence>
<dbReference type="AlphaFoldDB" id="H0EDK7"/>
<dbReference type="HOGENOM" id="CLU_1277724_0_0_1"/>
<organism evidence="1 2">
    <name type="scientific">Glarea lozoyensis (strain ATCC 74030 / MF5533)</name>
    <dbReference type="NCBI Taxonomy" id="1104152"/>
    <lineage>
        <taxon>Eukaryota</taxon>
        <taxon>Fungi</taxon>
        <taxon>Dikarya</taxon>
        <taxon>Ascomycota</taxon>
        <taxon>Pezizomycotina</taxon>
        <taxon>Leotiomycetes</taxon>
        <taxon>Helotiales</taxon>
        <taxon>Helotiaceae</taxon>
        <taxon>Glarea</taxon>
    </lineage>
</organism>
<name>H0EDK7_GLAL7</name>
<sequence>MNPFKKPSPSPLGPLITPETTKETVTLIAGTGKNLKKFPMLKVYATFHSAPMRIWFAKHDELVFPDWEVDTVKLLAIFLTTAQVNPPTKKHMPKDKVGFEMMRRLKLVTLANQMEIKLLRKQCFDWFDAAIDLYNYLPVEIFGWIYDHYKKGGPSRQYFIDKAVVFLPASVYMEEPPPPIPKEMLFEMMRAVKSKVDPKALNAVMPNMDRYYNYNY</sequence>
<protein>
    <recommendedName>
        <fullName evidence="3">BTB domain-containing protein</fullName>
    </recommendedName>
</protein>
<reference evidence="1 2" key="1">
    <citation type="journal article" date="2012" name="Eukaryot. Cell">
        <title>Genome sequence of the fungus Glarea lozoyensis: the first genome sequence of a species from the Helotiaceae family.</title>
        <authorList>
            <person name="Youssar L."/>
            <person name="Gruening B.A."/>
            <person name="Erxleben A."/>
            <person name="Guenther S."/>
            <person name="Huettel W."/>
        </authorList>
    </citation>
    <scope>NUCLEOTIDE SEQUENCE [LARGE SCALE GENOMIC DNA]</scope>
    <source>
        <strain evidence="2">ATCC 74030 / MF5533</strain>
    </source>
</reference>
<accession>H0EDK7</accession>
<dbReference type="EMBL" id="AGUE01000010">
    <property type="protein sequence ID" value="EHL03433.1"/>
    <property type="molecule type" value="Genomic_DNA"/>
</dbReference>
<evidence type="ECO:0008006" key="3">
    <source>
        <dbReference type="Google" id="ProtNLM"/>
    </source>
</evidence>